<name>A0A285E9E0_9ACTN</name>
<organism evidence="1 2">
    <name type="scientific">Geodermatophilus sabuli</name>
    <dbReference type="NCBI Taxonomy" id="1564158"/>
    <lineage>
        <taxon>Bacteria</taxon>
        <taxon>Bacillati</taxon>
        <taxon>Actinomycetota</taxon>
        <taxon>Actinomycetes</taxon>
        <taxon>Geodermatophilales</taxon>
        <taxon>Geodermatophilaceae</taxon>
        <taxon>Geodermatophilus</taxon>
    </lineage>
</organism>
<dbReference type="EMBL" id="OBDO01000001">
    <property type="protein sequence ID" value="SNX94681.1"/>
    <property type="molecule type" value="Genomic_DNA"/>
</dbReference>
<dbReference type="Proteomes" id="UP000219514">
    <property type="component" value="Unassembled WGS sequence"/>
</dbReference>
<dbReference type="AlphaFoldDB" id="A0A285E9E0"/>
<sequence length="59" mass="6373">MTLTLIRDIDLDLPTDATPAVGSVAPPRRIADVGEFLPLDVVEEWGRASFPASDPPANW</sequence>
<accession>A0A285E9E0</accession>
<gene>
    <name evidence="1" type="ORF">SAMN06893097_101478</name>
</gene>
<dbReference type="RefSeq" id="WP_097204015.1">
    <property type="nucleotide sequence ID" value="NZ_JACHXB010000001.1"/>
</dbReference>
<reference evidence="1 2" key="1">
    <citation type="submission" date="2017-09" db="EMBL/GenBank/DDBJ databases">
        <authorList>
            <person name="Ehlers B."/>
            <person name="Leendertz F.H."/>
        </authorList>
    </citation>
    <scope>NUCLEOTIDE SEQUENCE [LARGE SCALE GENOMIC DNA]</scope>
    <source>
        <strain evidence="1 2">DSM 46844</strain>
    </source>
</reference>
<proteinExistence type="predicted"/>
<evidence type="ECO:0000313" key="1">
    <source>
        <dbReference type="EMBL" id="SNX94681.1"/>
    </source>
</evidence>
<keyword evidence="2" id="KW-1185">Reference proteome</keyword>
<dbReference type="OrthoDB" id="1121111at2"/>
<evidence type="ECO:0000313" key="2">
    <source>
        <dbReference type="Proteomes" id="UP000219514"/>
    </source>
</evidence>
<protein>
    <submittedName>
        <fullName evidence="1">Uncharacterized protein</fullName>
    </submittedName>
</protein>